<keyword evidence="2 4" id="KW-0863">Zinc-finger</keyword>
<feature type="region of interest" description="Disordered" evidence="5">
    <location>
        <begin position="24"/>
        <end position="51"/>
    </location>
</feature>
<evidence type="ECO:0000256" key="5">
    <source>
        <dbReference type="SAM" id="MobiDB-lite"/>
    </source>
</evidence>
<dbReference type="GO" id="GO:0008270">
    <property type="term" value="F:zinc ion binding"/>
    <property type="evidence" value="ECO:0007669"/>
    <property type="project" value="UniProtKB-KW"/>
</dbReference>
<protein>
    <recommendedName>
        <fullName evidence="6">CCHC-type domain-containing protein</fullName>
    </recommendedName>
</protein>
<dbReference type="PANTHER" id="PTHR31437:SF1">
    <property type="entry name" value="PROTEIN SREK1IP1"/>
    <property type="match status" value="1"/>
</dbReference>
<proteinExistence type="predicted"/>
<evidence type="ECO:0000256" key="1">
    <source>
        <dbReference type="ARBA" id="ARBA00022723"/>
    </source>
</evidence>
<dbReference type="EMBL" id="LNRQ01000007">
    <property type="protein sequence ID" value="KZM87402.1"/>
    <property type="molecule type" value="Genomic_DNA"/>
</dbReference>
<evidence type="ECO:0000259" key="6">
    <source>
        <dbReference type="PROSITE" id="PS50158"/>
    </source>
</evidence>
<evidence type="ECO:0000256" key="2">
    <source>
        <dbReference type="ARBA" id="ARBA00022771"/>
    </source>
</evidence>
<evidence type="ECO:0000313" key="7">
    <source>
        <dbReference type="EMBL" id="KZM87402.1"/>
    </source>
</evidence>
<dbReference type="InterPro" id="IPR036875">
    <property type="entry name" value="Znf_CCHC_sf"/>
</dbReference>
<dbReference type="PANTHER" id="PTHR31437">
    <property type="entry name" value="SREK1IP1 FAMILY MEMBER"/>
    <property type="match status" value="1"/>
</dbReference>
<keyword evidence="1" id="KW-0479">Metal-binding</keyword>
<evidence type="ECO:0000256" key="4">
    <source>
        <dbReference type="PROSITE-ProRule" id="PRU00047"/>
    </source>
</evidence>
<dbReference type="PROSITE" id="PS50158">
    <property type="entry name" value="ZF_CCHC"/>
    <property type="match status" value="1"/>
</dbReference>
<reference evidence="7" key="1">
    <citation type="journal article" date="2016" name="Nat. Genet.">
        <title>A high-quality carrot genome assembly provides new insights into carotenoid accumulation and asterid genome evolution.</title>
        <authorList>
            <person name="Iorizzo M."/>
            <person name="Ellison S."/>
            <person name="Senalik D."/>
            <person name="Zeng P."/>
            <person name="Satapoomin P."/>
            <person name="Huang J."/>
            <person name="Bowman M."/>
            <person name="Iovene M."/>
            <person name="Sanseverino W."/>
            <person name="Cavagnaro P."/>
            <person name="Yildiz M."/>
            <person name="Macko-Podgorni A."/>
            <person name="Moranska E."/>
            <person name="Grzebelus E."/>
            <person name="Grzebelus D."/>
            <person name="Ashrafi H."/>
            <person name="Zheng Z."/>
            <person name="Cheng S."/>
            <person name="Spooner D."/>
            <person name="Van Deynze A."/>
            <person name="Simon P."/>
        </authorList>
    </citation>
    <scope>NUCLEOTIDE SEQUENCE [LARGE SCALE GENOMIC DNA]</scope>
    <source>
        <tissue evidence="7">Leaf</tissue>
    </source>
</reference>
<dbReference type="AlphaFoldDB" id="A0A161ZK17"/>
<dbReference type="GO" id="GO:0003676">
    <property type="term" value="F:nucleic acid binding"/>
    <property type="evidence" value="ECO:0007669"/>
    <property type="project" value="InterPro"/>
</dbReference>
<comment type="caution">
    <text evidence="7">The sequence shown here is derived from an EMBL/GenBank/DDBJ whole genome shotgun (WGS) entry which is preliminary data.</text>
</comment>
<dbReference type="InterPro" id="IPR001878">
    <property type="entry name" value="Znf_CCHC"/>
</dbReference>
<dbReference type="SUPFAM" id="SSF57756">
    <property type="entry name" value="Retrovirus zinc finger-like domains"/>
    <property type="match status" value="1"/>
</dbReference>
<evidence type="ECO:0000256" key="3">
    <source>
        <dbReference type="ARBA" id="ARBA00022833"/>
    </source>
</evidence>
<keyword evidence="3" id="KW-0862">Zinc</keyword>
<accession>A0A161ZK17</accession>
<dbReference type="Gramene" id="KZM87402">
    <property type="protein sequence ID" value="KZM87402"/>
    <property type="gene ID" value="DCAR_024536"/>
</dbReference>
<sequence>MPANNRVHSSAALQTHGIWQSAIGYDPYAPNKEDNKKSSQPKASNAAAEPEGENAYASFQGLLALARVTSNNVDESRGACKKCGRVGHLTFKCRNFLSIKDESNDKDSEAIQAAVKSGLEKIKGSGKQLFGKTVAEDSDEDSEDEKRTTMMMSSIVKGKRLRVDQRRREPVEGTTVILMQMMRVAGREGKKRGGEMNRLMRRMIVDDSIERVGRKGGEGKASNIQMIWMDLRNAPEGIGGRAGEKDRSLLMLAARMILIQEVEEAKYNLERGAGNTATNEISFSLGVRNRTMYSYCCVVLSSVIVNF</sequence>
<name>A0A161ZK17_DAUCS</name>
<organism evidence="7">
    <name type="scientific">Daucus carota subsp. sativus</name>
    <name type="common">Carrot</name>
    <dbReference type="NCBI Taxonomy" id="79200"/>
    <lineage>
        <taxon>Eukaryota</taxon>
        <taxon>Viridiplantae</taxon>
        <taxon>Streptophyta</taxon>
        <taxon>Embryophyta</taxon>
        <taxon>Tracheophyta</taxon>
        <taxon>Spermatophyta</taxon>
        <taxon>Magnoliopsida</taxon>
        <taxon>eudicotyledons</taxon>
        <taxon>Gunneridae</taxon>
        <taxon>Pentapetalae</taxon>
        <taxon>asterids</taxon>
        <taxon>campanulids</taxon>
        <taxon>Apiales</taxon>
        <taxon>Apiaceae</taxon>
        <taxon>Apioideae</taxon>
        <taxon>Scandiceae</taxon>
        <taxon>Daucinae</taxon>
        <taxon>Daucus</taxon>
        <taxon>Daucus sect. Daucus</taxon>
    </lineage>
</organism>
<feature type="domain" description="CCHC-type" evidence="6">
    <location>
        <begin position="80"/>
        <end position="95"/>
    </location>
</feature>
<gene>
    <name evidence="7" type="ORF">DCAR_024536</name>
</gene>